<evidence type="ECO:0000256" key="1">
    <source>
        <dbReference type="SAM" id="MobiDB-lite"/>
    </source>
</evidence>
<comment type="caution">
    <text evidence="2">The sequence shown here is derived from an EMBL/GenBank/DDBJ whole genome shotgun (WGS) entry which is preliminary data.</text>
</comment>
<feature type="compositionally biased region" description="Basic and acidic residues" evidence="1">
    <location>
        <begin position="17"/>
        <end position="26"/>
    </location>
</feature>
<dbReference type="EMBL" id="VSSQ01000234">
    <property type="protein sequence ID" value="MPL87176.1"/>
    <property type="molecule type" value="Genomic_DNA"/>
</dbReference>
<proteinExistence type="predicted"/>
<organism evidence="2">
    <name type="scientific">bioreactor metagenome</name>
    <dbReference type="NCBI Taxonomy" id="1076179"/>
    <lineage>
        <taxon>unclassified sequences</taxon>
        <taxon>metagenomes</taxon>
        <taxon>ecological metagenomes</taxon>
    </lineage>
</organism>
<name>A0A644V751_9ZZZZ</name>
<dbReference type="AlphaFoldDB" id="A0A644V751"/>
<feature type="region of interest" description="Disordered" evidence="1">
    <location>
        <begin position="1"/>
        <end position="26"/>
    </location>
</feature>
<gene>
    <name evidence="2" type="ORF">SDC9_33170</name>
</gene>
<sequence>MFASRRGELQGSPLAEQVDRPASRRGGEFAAAVLQVRYDDGVDHAGGEDGM</sequence>
<protein>
    <submittedName>
        <fullName evidence="2">Uncharacterized protein</fullName>
    </submittedName>
</protein>
<evidence type="ECO:0000313" key="2">
    <source>
        <dbReference type="EMBL" id="MPL87176.1"/>
    </source>
</evidence>
<reference evidence="2" key="1">
    <citation type="submission" date="2019-08" db="EMBL/GenBank/DDBJ databases">
        <authorList>
            <person name="Kucharzyk K."/>
            <person name="Murdoch R.W."/>
            <person name="Higgins S."/>
            <person name="Loffler F."/>
        </authorList>
    </citation>
    <scope>NUCLEOTIDE SEQUENCE</scope>
</reference>
<accession>A0A644V751</accession>